<keyword evidence="2" id="KW-0808">Transferase</keyword>
<dbReference type="PANTHER" id="PTHR21328">
    <property type="entry name" value="POLY ADP-RIBOSE POLYMERASE FAMILY, MEMBER PARP"/>
    <property type="match status" value="1"/>
</dbReference>
<dbReference type="InterPro" id="IPR000608">
    <property type="entry name" value="UBC"/>
</dbReference>
<reference evidence="8" key="2">
    <citation type="submission" date="2013-12" db="EMBL/GenBank/DDBJ databases">
        <title>Evolution of pathogenesis and genome organization in the Tremellales.</title>
        <authorList>
            <person name="Cuomo C."/>
            <person name="Litvintseva A."/>
            <person name="Heitman J."/>
            <person name="Chen Y."/>
            <person name="Sun S."/>
            <person name="Springer D."/>
            <person name="Dromer F."/>
            <person name="Young S."/>
            <person name="Zeng Q."/>
            <person name="Chapman S."/>
            <person name="Gujja S."/>
            <person name="Saif S."/>
            <person name="Birren B."/>
        </authorList>
    </citation>
    <scope>NUCLEOTIDE SEQUENCE [LARGE SCALE GENOMIC DNA]</scope>
    <source>
        <strain evidence="8">CBS 10435</strain>
    </source>
</reference>
<dbReference type="Gene3D" id="3.10.110.10">
    <property type="entry name" value="Ubiquitin Conjugating Enzyme"/>
    <property type="match status" value="1"/>
</dbReference>
<protein>
    <recommendedName>
        <fullName evidence="6">UBC core domain-containing protein</fullName>
    </recommendedName>
</protein>
<dbReference type="SUPFAM" id="SSF56399">
    <property type="entry name" value="ADP-ribosylation"/>
    <property type="match status" value="1"/>
</dbReference>
<dbReference type="InterPro" id="IPR012317">
    <property type="entry name" value="Poly(ADP-ribose)pol_cat_dom"/>
</dbReference>
<feature type="domain" description="UBC core" evidence="6">
    <location>
        <begin position="808"/>
        <end position="974"/>
    </location>
</feature>
<name>A0A1B9IZ84_9TREE</name>
<dbReference type="InterPro" id="IPR016135">
    <property type="entry name" value="UBQ-conjugating_enzyme/RWD"/>
</dbReference>
<accession>A0A1B9IZ84</accession>
<dbReference type="Pfam" id="PF00644">
    <property type="entry name" value="PARP"/>
    <property type="match status" value="1"/>
</dbReference>
<evidence type="ECO:0000313" key="7">
    <source>
        <dbReference type="EMBL" id="OCF60851.1"/>
    </source>
</evidence>
<dbReference type="AlphaFoldDB" id="A0A1B9IZ84"/>
<gene>
    <name evidence="7" type="ORF">L486_00494</name>
</gene>
<evidence type="ECO:0000256" key="5">
    <source>
        <dbReference type="SAM" id="MobiDB-lite"/>
    </source>
</evidence>
<dbReference type="STRING" id="1331196.A0A1B9IZ84"/>
<evidence type="ECO:0000256" key="1">
    <source>
        <dbReference type="ARBA" id="ARBA00022676"/>
    </source>
</evidence>
<proteinExistence type="predicted"/>
<organism evidence="7 8">
    <name type="scientific">Kwoniella mangroviensis CBS 10435</name>
    <dbReference type="NCBI Taxonomy" id="1331196"/>
    <lineage>
        <taxon>Eukaryota</taxon>
        <taxon>Fungi</taxon>
        <taxon>Dikarya</taxon>
        <taxon>Basidiomycota</taxon>
        <taxon>Agaricomycotina</taxon>
        <taxon>Tremellomycetes</taxon>
        <taxon>Tremellales</taxon>
        <taxon>Cryptococcaceae</taxon>
        <taxon>Kwoniella</taxon>
    </lineage>
</organism>
<keyword evidence="1" id="KW-0328">Glycosyltransferase</keyword>
<sequence length="981" mass="109427">MARAKQVGLPSPALTEEVSFGRAGWKRDYGLCKAKWGVQGEVEGYAGMIGQVKNLKLGDSDDSISFELIYDDIDSREFRFNLDLVFQDLNKYPASYRLVVFSSNPLPKRADTSFSRFVEIYDLEIPLLLEKLLASLQGDDEATGGIPGDFDEGELEEDEEMIDGADPWAEDPGRGFETAKGSDGDLGPGWIQLKDHFEQAQKWGYRPGLTRVSDFWVVSYSIPLKNLPIDPNVLSMWDDGLVDAWKKDQRLILMMGTDTYPPHLDKMKYWLGFHPNYKPPPNVMVSTTRGHGMPGFYLSAPILNYLKSFGRCYKLRTAFGLNWSTADKIGMDEEASRQMFQYNQIPKNIGKGDEDDPVVKGFGRNIPLVTFNWVLRRFMEAPKYCSNCGLEVKLPSLRPYVCDKPLCIYGFMSLGLGPSVEHTIVTHPAVVDVLLSFAHCAAASGAQTRMELPLHLHIEVPPEFGIAHSQLLDELSDLDQRRALAWLIQQLPKVSEIKAHLEGGGKLKSIDAPSGSIGVLRWVVGSCRAYLKETKPGEGVQDISSASTTTPSQVTYGSLGGELKQFTFVVGSPEQESNFKNEIELAKKENKNCKTYPTLLAFHGSGAERWHNNLRTGLDFSETINGRAYGNGVYFASDSGTSMGGYARATVHTRENADFRLSKATALVELVNVPHTFVSSSPFYVVNNVKQIKPFLLLVQGSETTENSEEVEEERIKKAKSSKGALFIHDPMLRTKPTLSTNQPLAVRMPEKLTRTTFIDGEPNDKTDRDIFNPPPPPPKPQNTFKPSPQSRYARLESLPPPTETSVVASKALGKELKAVVKAQEEGGLPFWVNPDVESLYCWTLELHTFPPDSHLYKEMKKHNISSIIAELRFPASFPHSPPFMRIVHPRLMPFTHGGGGNITGGGSVCNELMTGTGWNPAFCTEAVVRETNMTETTPPARLDPRNWNSPYTMREAVEAYKRVAKQHNWEIPKDFDRLTV</sequence>
<dbReference type="GO" id="GO:0016779">
    <property type="term" value="F:nucleotidyltransferase activity"/>
    <property type="evidence" value="ECO:0007669"/>
    <property type="project" value="UniProtKB-KW"/>
</dbReference>
<dbReference type="Proteomes" id="UP000092583">
    <property type="component" value="Unassembled WGS sequence"/>
</dbReference>
<keyword evidence="8" id="KW-1185">Reference proteome</keyword>
<dbReference type="EMBL" id="KI669459">
    <property type="protein sequence ID" value="OCF60851.1"/>
    <property type="molecule type" value="Genomic_DNA"/>
</dbReference>
<dbReference type="OrthoDB" id="109543at2759"/>
<keyword evidence="4" id="KW-0520">NAD</keyword>
<dbReference type="Gene3D" id="3.90.228.10">
    <property type="match status" value="1"/>
</dbReference>
<reference evidence="7 8" key="1">
    <citation type="submission" date="2013-07" db="EMBL/GenBank/DDBJ databases">
        <title>The Genome Sequence of Kwoniella mangroviensis CBS10435.</title>
        <authorList>
            <consortium name="The Broad Institute Genome Sequencing Platform"/>
            <person name="Cuomo C."/>
            <person name="Litvintseva A."/>
            <person name="Chen Y."/>
            <person name="Heitman J."/>
            <person name="Sun S."/>
            <person name="Springer D."/>
            <person name="Dromer F."/>
            <person name="Young S.K."/>
            <person name="Zeng Q."/>
            <person name="Gargeya S."/>
            <person name="Fitzgerald M."/>
            <person name="Abouelleil A."/>
            <person name="Alvarado L."/>
            <person name="Berlin A.M."/>
            <person name="Chapman S.B."/>
            <person name="Dewar J."/>
            <person name="Goldberg J."/>
            <person name="Griggs A."/>
            <person name="Gujja S."/>
            <person name="Hansen M."/>
            <person name="Howarth C."/>
            <person name="Imamovic A."/>
            <person name="Larimer J."/>
            <person name="McCowan C."/>
            <person name="Murphy C."/>
            <person name="Pearson M."/>
            <person name="Priest M."/>
            <person name="Roberts A."/>
            <person name="Saif S."/>
            <person name="Shea T."/>
            <person name="Sykes S."/>
            <person name="Wortman J."/>
            <person name="Nusbaum C."/>
            <person name="Birren B."/>
        </authorList>
    </citation>
    <scope>NUCLEOTIDE SEQUENCE [LARGE SCALE GENOMIC DNA]</scope>
    <source>
        <strain evidence="7 8">CBS 10435</strain>
    </source>
</reference>
<dbReference type="CDD" id="cd23802">
    <property type="entry name" value="UBCc_UBE2Q"/>
    <property type="match status" value="1"/>
</dbReference>
<dbReference type="GO" id="GO:0003950">
    <property type="term" value="F:NAD+ poly-ADP-ribosyltransferase activity"/>
    <property type="evidence" value="ECO:0007669"/>
    <property type="project" value="InterPro"/>
</dbReference>
<dbReference type="InterPro" id="IPR051838">
    <property type="entry name" value="ARTD_PARP"/>
</dbReference>
<evidence type="ECO:0000256" key="3">
    <source>
        <dbReference type="ARBA" id="ARBA00022695"/>
    </source>
</evidence>
<evidence type="ECO:0000259" key="6">
    <source>
        <dbReference type="PROSITE" id="PS50127"/>
    </source>
</evidence>
<evidence type="ECO:0000256" key="4">
    <source>
        <dbReference type="ARBA" id="ARBA00023027"/>
    </source>
</evidence>
<keyword evidence="3" id="KW-0548">Nucleotidyltransferase</keyword>
<dbReference type="PROSITE" id="PS50127">
    <property type="entry name" value="UBC_2"/>
    <property type="match status" value="1"/>
</dbReference>
<evidence type="ECO:0000313" key="8">
    <source>
        <dbReference type="Proteomes" id="UP000092583"/>
    </source>
</evidence>
<dbReference type="SUPFAM" id="SSF54495">
    <property type="entry name" value="UBC-like"/>
    <property type="match status" value="1"/>
</dbReference>
<feature type="region of interest" description="Disordered" evidence="5">
    <location>
        <begin position="757"/>
        <end position="792"/>
    </location>
</feature>
<evidence type="ECO:0000256" key="2">
    <source>
        <dbReference type="ARBA" id="ARBA00022679"/>
    </source>
</evidence>